<gene>
    <name evidence="1" type="ORF">DHETER_LOCUS6491</name>
</gene>
<proteinExistence type="predicted"/>
<dbReference type="EMBL" id="CAJVPU010008217">
    <property type="protein sequence ID" value="CAG8581561.1"/>
    <property type="molecule type" value="Genomic_DNA"/>
</dbReference>
<feature type="non-terminal residue" evidence="1">
    <location>
        <position position="140"/>
    </location>
</feature>
<name>A0ACA9MJ96_9GLOM</name>
<protein>
    <submittedName>
        <fullName evidence="1">7860_t:CDS:1</fullName>
    </submittedName>
</protein>
<reference evidence="1" key="1">
    <citation type="submission" date="2021-06" db="EMBL/GenBank/DDBJ databases">
        <authorList>
            <person name="Kallberg Y."/>
            <person name="Tangrot J."/>
            <person name="Rosling A."/>
        </authorList>
    </citation>
    <scope>NUCLEOTIDE SEQUENCE</scope>
    <source>
        <strain evidence="1">IL203A</strain>
    </source>
</reference>
<organism evidence="1 2">
    <name type="scientific">Dentiscutata heterogama</name>
    <dbReference type="NCBI Taxonomy" id="1316150"/>
    <lineage>
        <taxon>Eukaryota</taxon>
        <taxon>Fungi</taxon>
        <taxon>Fungi incertae sedis</taxon>
        <taxon>Mucoromycota</taxon>
        <taxon>Glomeromycotina</taxon>
        <taxon>Glomeromycetes</taxon>
        <taxon>Diversisporales</taxon>
        <taxon>Gigasporaceae</taxon>
        <taxon>Dentiscutata</taxon>
    </lineage>
</organism>
<sequence>MIFEIDESFHSEEETCSCSINCRILHIRGLKFEVDIVKVLRSIDAKVIHRVKKLKTHHSHRCSVIDELLGVLTRTKQPKETISIVVGPTMGNFTPSTITTVLEIAKLPELSELLKPLEQLPTYPIIVTDVDRLPKYLINV</sequence>
<evidence type="ECO:0000313" key="2">
    <source>
        <dbReference type="Proteomes" id="UP000789702"/>
    </source>
</evidence>
<dbReference type="Proteomes" id="UP000789702">
    <property type="component" value="Unassembled WGS sequence"/>
</dbReference>
<keyword evidence="2" id="KW-1185">Reference proteome</keyword>
<accession>A0ACA9MJ96</accession>
<comment type="caution">
    <text evidence="1">The sequence shown here is derived from an EMBL/GenBank/DDBJ whole genome shotgun (WGS) entry which is preliminary data.</text>
</comment>
<evidence type="ECO:0000313" key="1">
    <source>
        <dbReference type="EMBL" id="CAG8581561.1"/>
    </source>
</evidence>